<feature type="domain" description="FANCI helical" evidence="6">
    <location>
        <begin position="521"/>
        <end position="755"/>
    </location>
</feature>
<feature type="compositionally biased region" description="Acidic residues" evidence="1">
    <location>
        <begin position="1327"/>
        <end position="1337"/>
    </location>
</feature>
<evidence type="ECO:0000256" key="1">
    <source>
        <dbReference type="SAM" id="MobiDB-lite"/>
    </source>
</evidence>
<evidence type="ECO:0000313" key="7">
    <source>
        <dbReference type="EMBL" id="KAF3322764.1"/>
    </source>
</evidence>
<comment type="caution">
    <text evidence="7">The sequence shown here is derived from an EMBL/GenBank/DDBJ whole genome shotgun (WGS) entry which is preliminary data.</text>
</comment>
<sequence length="1337" mass="149559">MSATITADEIVSLARDPSSTLPSPLHLSPLLSLLSTAPSPLLLSSLLSLLARSPPPSPSSLIQPSLLYLLSPTFPSTHLPQVTALFRPLLHRIDPSLLPTLLDLLTSNLSCISDPNTASLLDLLPPLFSLSISNYDFPTISSFLDRILSFDWSNSFLLKFSSILRELPPDIVRSVPDFLNKIFEGMSSVDIQDLPSLVYQLLLLASKGVCRRAVIGGILRFFGGHVRGPGSIVRQVEGTVLMHVNFAVKQDLLLGQEIVATVRSDVGALNHFMVNVLLSVARVKRFNDSVLSALKSSVTDSIRDCKVSRDCKWLSNRVKEQCLETAKCVEQAIMKAVSESNGGREHVIPGLVQLGFLLLGSVDSDSNGEDNLNNGIMGIQELGIQMLTSLFEIHGAARTEVIQQCKYRILSLKPQQNIQVIRLLGCLIQSYRYTILEYVSHLKELLDYFAYMHVRTAAALINCMLPLVRSNRDLQDYIILVARKAMFRREESIRVAATKAIMDLILIQSGFCRSDLNQILDSSSQASSSQQVEVNSGLCKRLFEDLSGLLRRCLSQQVRVKEVLYEGLVRIAASDPYIANSIFDFLWPHFLLFYTEDSDCPLRVDACFKLENGKVHVVEPLDHLLSCISQMLNIHQQNKSDLRSATAWPCFSFSTPQDGEVPKSSSGDSFSTAMSRIRKFLGSCITEEKQIQSQETVSNSVPAEMVHLRHLTFAGSIEVFINMTLTELAKPENQEKASLEKELFELVESYHFFDKKSTPNRTTRGHFLSVSSLLVLLQVAIRVFNNSVSAKHTQDRTQSHTQPSSKKPGDYPKIVPFALNACLRHLQYLNSSKEILNEDLKRLCVLISQLTLLLVPGQKKEAGPKKKNVKNKGDQLCVALTCLKEMLKMNLPKGKLMELIMEMIAAMLPENEKEIEALINDFEERFVGLIRLFLERRIKPMFNLLVSLSLNAESEALAELIFTIGKRLPADQRSSLSSWVVDLCRNQKIENPNLARAIITLAIKLIPAPNDTIFAKDVATELLSVFGSESDDPIPASEMLSFVNCSTKDVIAGVLIGEVESSIVEFYWILSRLKEMVNGSTAFDKRGSWYSGGTVVSRIEVEDALYSRLVSVVHLLSCFAEMNLSDSQAEHLLKLNVRFYKLLAKISKLQIAPKGCKQSFPGLKFQKLAEETCRLLTGRLYKFISLKQGCSAPTKGALNKIKRESRCIPDLIFQIEDYEKYLIKLTKLTKVNLMRHAKRSTSRDFKIQVQKEEGLNRKESQQEDYHDREDVNDASSENESDKCEGLDEESTYEKVLMGGPWDDGSEREEDEEVPVRKKRAMSSAVVEDSDDEVSVSL</sequence>
<dbReference type="EMBL" id="SWLB01000024">
    <property type="protein sequence ID" value="KAF3322764.1"/>
    <property type="molecule type" value="Genomic_DNA"/>
</dbReference>
<reference evidence="7" key="1">
    <citation type="submission" date="2020-01" db="EMBL/GenBank/DDBJ databases">
        <title>Genome sequence of Kobresia littledalei, the first chromosome-level genome in the family Cyperaceae.</title>
        <authorList>
            <person name="Qu G."/>
        </authorList>
    </citation>
    <scope>NUCLEOTIDE SEQUENCE</scope>
    <source>
        <strain evidence="7">C.B.Clarke</strain>
        <tissue evidence="7">Leaf</tissue>
    </source>
</reference>
<dbReference type="OrthoDB" id="195089at2759"/>
<dbReference type="InterPro" id="IPR016024">
    <property type="entry name" value="ARM-type_fold"/>
</dbReference>
<dbReference type="GO" id="GO:0070182">
    <property type="term" value="F:DNA polymerase binding"/>
    <property type="evidence" value="ECO:0007669"/>
    <property type="project" value="TreeGrafter"/>
</dbReference>
<dbReference type="InterPro" id="IPR029310">
    <property type="entry name" value="FANCI_HD1"/>
</dbReference>
<dbReference type="Pfam" id="PF14679">
    <property type="entry name" value="FANCI_HD1"/>
    <property type="match status" value="1"/>
</dbReference>
<dbReference type="Pfam" id="PF14680">
    <property type="entry name" value="FANCI_HD2"/>
    <property type="match status" value="1"/>
</dbReference>
<name>A0A833QHB2_9POAL</name>
<dbReference type="InterPro" id="IPR026171">
    <property type="entry name" value="FANCI"/>
</dbReference>
<dbReference type="Pfam" id="PF14678">
    <property type="entry name" value="FANCI_S4"/>
    <property type="match status" value="1"/>
</dbReference>
<dbReference type="InterPro" id="IPR029312">
    <property type="entry name" value="FANCI_HD2"/>
</dbReference>
<evidence type="ECO:0000259" key="5">
    <source>
        <dbReference type="Pfam" id="PF14679"/>
    </source>
</evidence>
<feature type="domain" description="FANCI helical" evidence="5">
    <location>
        <begin position="254"/>
        <end position="333"/>
    </location>
</feature>
<dbReference type="PANTHER" id="PTHR21818">
    <property type="entry name" value="BC025462 PROTEIN"/>
    <property type="match status" value="1"/>
</dbReference>
<dbReference type="SUPFAM" id="SSF48371">
    <property type="entry name" value="ARM repeat"/>
    <property type="match status" value="1"/>
</dbReference>
<accession>A0A833QHB2</accession>
<organism evidence="7 8">
    <name type="scientific">Carex littledalei</name>
    <dbReference type="NCBI Taxonomy" id="544730"/>
    <lineage>
        <taxon>Eukaryota</taxon>
        <taxon>Viridiplantae</taxon>
        <taxon>Streptophyta</taxon>
        <taxon>Embryophyta</taxon>
        <taxon>Tracheophyta</taxon>
        <taxon>Spermatophyta</taxon>
        <taxon>Magnoliopsida</taxon>
        <taxon>Liliopsida</taxon>
        <taxon>Poales</taxon>
        <taxon>Cyperaceae</taxon>
        <taxon>Cyperoideae</taxon>
        <taxon>Cariceae</taxon>
        <taxon>Carex</taxon>
        <taxon>Carex subgen. Euthyceras</taxon>
    </lineage>
</organism>
<feature type="domain" description="FANCI solenoid 1" evidence="2">
    <location>
        <begin position="141"/>
        <end position="248"/>
    </location>
</feature>
<dbReference type="InterPro" id="IPR029314">
    <property type="entry name" value="FANCI_S4"/>
</dbReference>
<evidence type="ECO:0000259" key="4">
    <source>
        <dbReference type="Pfam" id="PF14678"/>
    </source>
</evidence>
<dbReference type="GO" id="GO:0006281">
    <property type="term" value="P:DNA repair"/>
    <property type="evidence" value="ECO:0007669"/>
    <property type="project" value="InterPro"/>
</dbReference>
<feature type="region of interest" description="Disordered" evidence="1">
    <location>
        <begin position="1252"/>
        <end position="1337"/>
    </location>
</feature>
<evidence type="ECO:0000313" key="8">
    <source>
        <dbReference type="Proteomes" id="UP000623129"/>
    </source>
</evidence>
<dbReference type="Pfam" id="PF14675">
    <property type="entry name" value="FANCI_S1"/>
    <property type="match status" value="1"/>
</dbReference>
<feature type="compositionally biased region" description="Basic and acidic residues" evidence="1">
    <location>
        <begin position="1252"/>
        <end position="1271"/>
    </location>
</feature>
<evidence type="ECO:0000259" key="6">
    <source>
        <dbReference type="Pfam" id="PF14680"/>
    </source>
</evidence>
<protein>
    <submittedName>
        <fullName evidence="7">Fanconi anemia group I protein</fullName>
    </submittedName>
</protein>
<dbReference type="InterPro" id="IPR029315">
    <property type="entry name" value="FANCI_S2"/>
</dbReference>
<feature type="domain" description="FANCI solenoid 2" evidence="3">
    <location>
        <begin position="347"/>
        <end position="501"/>
    </location>
</feature>
<feature type="domain" description="FANCI solenoid 4" evidence="4">
    <location>
        <begin position="1015"/>
        <end position="1252"/>
    </location>
</feature>
<dbReference type="PANTHER" id="PTHR21818:SF0">
    <property type="entry name" value="FANCONI ANEMIA GROUP I PROTEIN"/>
    <property type="match status" value="1"/>
</dbReference>
<evidence type="ECO:0000259" key="3">
    <source>
        <dbReference type="Pfam" id="PF14676"/>
    </source>
</evidence>
<proteinExistence type="predicted"/>
<feature type="region of interest" description="Disordered" evidence="1">
    <location>
        <begin position="791"/>
        <end position="811"/>
    </location>
</feature>
<evidence type="ECO:0000259" key="2">
    <source>
        <dbReference type="Pfam" id="PF14675"/>
    </source>
</evidence>
<dbReference type="Proteomes" id="UP000623129">
    <property type="component" value="Unassembled WGS sequence"/>
</dbReference>
<dbReference type="Pfam" id="PF14676">
    <property type="entry name" value="FANCI_S2"/>
    <property type="match status" value="1"/>
</dbReference>
<feature type="compositionally biased region" description="Acidic residues" evidence="1">
    <location>
        <begin position="1303"/>
        <end position="1312"/>
    </location>
</feature>
<keyword evidence="8" id="KW-1185">Reference proteome</keyword>
<dbReference type="InterPro" id="IPR029308">
    <property type="entry name" value="FANCI_S1"/>
</dbReference>
<gene>
    <name evidence="7" type="ORF">FCM35_KLT12753</name>
</gene>